<proteinExistence type="predicted"/>
<dbReference type="AlphaFoldDB" id="A0A316JCQ9"/>
<dbReference type="Pfam" id="PF01546">
    <property type="entry name" value="Peptidase_M20"/>
    <property type="match status" value="1"/>
</dbReference>
<evidence type="ECO:0000313" key="6">
    <source>
        <dbReference type="Proteomes" id="UP000245865"/>
    </source>
</evidence>
<organism evidence="5 6">
    <name type="scientific">Falsochrobactrum shanghaiense</name>
    <dbReference type="NCBI Taxonomy" id="2201899"/>
    <lineage>
        <taxon>Bacteria</taxon>
        <taxon>Pseudomonadati</taxon>
        <taxon>Pseudomonadota</taxon>
        <taxon>Alphaproteobacteria</taxon>
        <taxon>Hyphomicrobiales</taxon>
        <taxon>Brucellaceae</taxon>
        <taxon>Falsochrobactrum</taxon>
    </lineage>
</organism>
<dbReference type="GO" id="GO:0046872">
    <property type="term" value="F:metal ion binding"/>
    <property type="evidence" value="ECO:0007669"/>
    <property type="project" value="UniProtKB-KW"/>
</dbReference>
<accession>A0A316JCQ9</accession>
<comment type="caution">
    <text evidence="5">The sequence shown here is derived from an EMBL/GenBank/DDBJ whole genome shotgun (WGS) entry which is preliminary data.</text>
</comment>
<dbReference type="InterPro" id="IPR011650">
    <property type="entry name" value="Peptidase_M20_dimer"/>
</dbReference>
<dbReference type="GO" id="GO:0006526">
    <property type="term" value="P:L-arginine biosynthetic process"/>
    <property type="evidence" value="ECO:0007669"/>
    <property type="project" value="TreeGrafter"/>
</dbReference>
<name>A0A316JCQ9_9HYPH</name>
<dbReference type="SUPFAM" id="SSF55031">
    <property type="entry name" value="Bacterial exopeptidase dimerisation domain"/>
    <property type="match status" value="1"/>
</dbReference>
<keyword evidence="1" id="KW-0479">Metal-binding</keyword>
<dbReference type="EMBL" id="QGDB01000002">
    <property type="protein sequence ID" value="PWL18519.1"/>
    <property type="molecule type" value="Genomic_DNA"/>
</dbReference>
<keyword evidence="3" id="KW-0170">Cobalt</keyword>
<evidence type="ECO:0000256" key="2">
    <source>
        <dbReference type="ARBA" id="ARBA00022801"/>
    </source>
</evidence>
<dbReference type="InterPro" id="IPR050072">
    <property type="entry name" value="Peptidase_M20A"/>
</dbReference>
<keyword evidence="2" id="KW-0378">Hydrolase</keyword>
<dbReference type="Proteomes" id="UP000245865">
    <property type="component" value="Unassembled WGS sequence"/>
</dbReference>
<dbReference type="SUPFAM" id="SSF53187">
    <property type="entry name" value="Zn-dependent exopeptidases"/>
    <property type="match status" value="1"/>
</dbReference>
<reference evidence="5 6" key="1">
    <citation type="submission" date="2018-05" db="EMBL/GenBank/DDBJ databases">
        <title>Comparative genomic sequence analysis between strain HN4 and CCM 8460T (Falsochrobactrum ovis) will provide more evidence to prove that HN4 is a new species of Falsochrobactrum.</title>
        <authorList>
            <person name="Lyu W."/>
            <person name="Sun L."/>
            <person name="Yao L."/>
        </authorList>
    </citation>
    <scope>NUCLEOTIDE SEQUENCE [LARGE SCALE GENOMIC DNA]</scope>
    <source>
        <strain evidence="5 6">HN4</strain>
    </source>
</reference>
<dbReference type="PANTHER" id="PTHR43808">
    <property type="entry name" value="ACETYLORNITHINE DEACETYLASE"/>
    <property type="match status" value="1"/>
</dbReference>
<gene>
    <name evidence="5" type="ORF">DKP76_05345</name>
</gene>
<dbReference type="Gene3D" id="3.30.70.360">
    <property type="match status" value="1"/>
</dbReference>
<evidence type="ECO:0000256" key="1">
    <source>
        <dbReference type="ARBA" id="ARBA00022723"/>
    </source>
</evidence>
<sequence length="397" mass="42871">MQIMNKYAGINREEAISLLSSFIRVPSINPAFRTENDTESTYFGEEAVAEVLCEWLEAANIDCSMEAVEPGRPNLLARVKGRSGAKKMLWEGHLDTVQVTGMADPFTPRLEGDRLYGRGAVDDGASVVAFMLAMRALKASPPQADVDFLAAMDEEFSFRGIVHHLARKDHYDLGVAGEPTSLRVVRACKGTVRWWVNVEGRNAHTGKPEEGINGITIARRILELYDAEMQRRANVHPLLGPATLTCTAIEAGVGPNTVPAACRMRFDYRFLPSEPGLEVHAAFKAAAEAAASEFPGATVTVEAPFVNSSAMDNPETSEIVTRMGRICAAYGVEAESIGVPYGSDATKMVDIGGIPTIIFGPGSIDKAHALDEFAEIEPIVQAAKMLVDLAHDLEAPL</sequence>
<feature type="domain" description="Peptidase M20 dimerisation" evidence="4">
    <location>
        <begin position="189"/>
        <end position="293"/>
    </location>
</feature>
<evidence type="ECO:0000256" key="3">
    <source>
        <dbReference type="ARBA" id="ARBA00023285"/>
    </source>
</evidence>
<protein>
    <recommendedName>
        <fullName evidence="4">Peptidase M20 dimerisation domain-containing protein</fullName>
    </recommendedName>
</protein>
<keyword evidence="6" id="KW-1185">Reference proteome</keyword>
<dbReference type="PANTHER" id="PTHR43808:SF31">
    <property type="entry name" value="N-ACETYL-L-CITRULLINE DEACETYLASE"/>
    <property type="match status" value="1"/>
</dbReference>
<dbReference type="Gene3D" id="3.40.630.10">
    <property type="entry name" value="Zn peptidases"/>
    <property type="match status" value="1"/>
</dbReference>
<evidence type="ECO:0000259" key="4">
    <source>
        <dbReference type="Pfam" id="PF07687"/>
    </source>
</evidence>
<dbReference type="GO" id="GO:0008777">
    <property type="term" value="F:acetylornithine deacetylase activity"/>
    <property type="evidence" value="ECO:0007669"/>
    <property type="project" value="TreeGrafter"/>
</dbReference>
<dbReference type="Pfam" id="PF07687">
    <property type="entry name" value="M20_dimer"/>
    <property type="match status" value="1"/>
</dbReference>
<evidence type="ECO:0000313" key="5">
    <source>
        <dbReference type="EMBL" id="PWL18519.1"/>
    </source>
</evidence>
<dbReference type="InterPro" id="IPR002933">
    <property type="entry name" value="Peptidase_M20"/>
</dbReference>
<dbReference type="InterPro" id="IPR036264">
    <property type="entry name" value="Bact_exopeptidase_dim_dom"/>
</dbReference>